<evidence type="ECO:0000313" key="3">
    <source>
        <dbReference type="WBParaSite" id="ECPE_0001652101-mRNA-1"/>
    </source>
</evidence>
<dbReference type="WBParaSite" id="ECPE_0001652101-mRNA-1">
    <property type="protein sequence ID" value="ECPE_0001652101-mRNA-1"/>
    <property type="gene ID" value="ECPE_0001652101"/>
</dbReference>
<dbReference type="Proteomes" id="UP000272942">
    <property type="component" value="Unassembled WGS sequence"/>
</dbReference>
<proteinExistence type="predicted"/>
<keyword evidence="2" id="KW-1185">Reference proteome</keyword>
<dbReference type="EMBL" id="UZAN01064527">
    <property type="protein sequence ID" value="VDP93749.1"/>
    <property type="molecule type" value="Genomic_DNA"/>
</dbReference>
<sequence length="114" mass="13352">MDLPSFDLLWHSSKKLSELESVLEEIDQHEVQKNFSCKKRFRRCGGLFGAGFAIEDRSYYEPKHLCCDQAFYTDAAYSTHLSEHVPVHDSGYFEKIFRPTTDTSVAQWREARKR</sequence>
<protein>
    <submittedName>
        <fullName evidence="3">C2H2-type domain-containing protein</fullName>
    </submittedName>
</protein>
<reference evidence="3" key="1">
    <citation type="submission" date="2016-06" db="UniProtKB">
        <authorList>
            <consortium name="WormBaseParasite"/>
        </authorList>
    </citation>
    <scope>IDENTIFICATION</scope>
</reference>
<accession>A0A183BB93</accession>
<name>A0A183BB93_9TREM</name>
<dbReference type="AlphaFoldDB" id="A0A183BB93"/>
<evidence type="ECO:0000313" key="2">
    <source>
        <dbReference type="Proteomes" id="UP000272942"/>
    </source>
</evidence>
<organism evidence="3">
    <name type="scientific">Echinostoma caproni</name>
    <dbReference type="NCBI Taxonomy" id="27848"/>
    <lineage>
        <taxon>Eukaryota</taxon>
        <taxon>Metazoa</taxon>
        <taxon>Spiralia</taxon>
        <taxon>Lophotrochozoa</taxon>
        <taxon>Platyhelminthes</taxon>
        <taxon>Trematoda</taxon>
        <taxon>Digenea</taxon>
        <taxon>Plagiorchiida</taxon>
        <taxon>Echinostomata</taxon>
        <taxon>Echinostomatoidea</taxon>
        <taxon>Echinostomatidae</taxon>
        <taxon>Echinostoma</taxon>
    </lineage>
</organism>
<gene>
    <name evidence="1" type="ORF">ECPE_LOCUS16477</name>
</gene>
<reference evidence="1 2" key="2">
    <citation type="submission" date="2018-11" db="EMBL/GenBank/DDBJ databases">
        <authorList>
            <consortium name="Pathogen Informatics"/>
        </authorList>
    </citation>
    <scope>NUCLEOTIDE SEQUENCE [LARGE SCALE GENOMIC DNA]</scope>
    <source>
        <strain evidence="1 2">Egypt</strain>
    </source>
</reference>
<dbReference type="OrthoDB" id="273070at2759"/>
<evidence type="ECO:0000313" key="1">
    <source>
        <dbReference type="EMBL" id="VDP93749.1"/>
    </source>
</evidence>